<feature type="region of interest" description="Disordered" evidence="1">
    <location>
        <begin position="1"/>
        <end position="20"/>
    </location>
</feature>
<name>A0A8H3AYB2_9AGAM</name>
<evidence type="ECO:0000313" key="2">
    <source>
        <dbReference type="EMBL" id="CAE6443398.1"/>
    </source>
</evidence>
<dbReference type="AlphaFoldDB" id="A0A8H3AYB2"/>
<accession>A0A8H3AYB2</accession>
<dbReference type="Proteomes" id="UP000663861">
    <property type="component" value="Unassembled WGS sequence"/>
</dbReference>
<reference evidence="2" key="1">
    <citation type="submission" date="2021-01" db="EMBL/GenBank/DDBJ databases">
        <authorList>
            <person name="Kaushik A."/>
        </authorList>
    </citation>
    <scope>NUCLEOTIDE SEQUENCE</scope>
    <source>
        <strain evidence="2">AG4-RS23</strain>
    </source>
</reference>
<organism evidence="2 3">
    <name type="scientific">Rhizoctonia solani</name>
    <dbReference type="NCBI Taxonomy" id="456999"/>
    <lineage>
        <taxon>Eukaryota</taxon>
        <taxon>Fungi</taxon>
        <taxon>Dikarya</taxon>
        <taxon>Basidiomycota</taxon>
        <taxon>Agaricomycotina</taxon>
        <taxon>Agaricomycetes</taxon>
        <taxon>Cantharellales</taxon>
        <taxon>Ceratobasidiaceae</taxon>
        <taxon>Rhizoctonia</taxon>
    </lineage>
</organism>
<evidence type="ECO:0000313" key="3">
    <source>
        <dbReference type="Proteomes" id="UP000663861"/>
    </source>
</evidence>
<sequence length="71" mass="7604">MFILTSNAPTTRCSTATNSTSARTSTATPLAAYPATTTPPYVFINGTAVKNLDILSIFVFHSLLSCLFVSW</sequence>
<evidence type="ECO:0000256" key="1">
    <source>
        <dbReference type="SAM" id="MobiDB-lite"/>
    </source>
</evidence>
<feature type="compositionally biased region" description="Low complexity" evidence="1">
    <location>
        <begin position="10"/>
        <end position="20"/>
    </location>
</feature>
<comment type="caution">
    <text evidence="2">The sequence shown here is derived from an EMBL/GenBank/DDBJ whole genome shotgun (WGS) entry which is preliminary data.</text>
</comment>
<protein>
    <submittedName>
        <fullName evidence="2">Uncharacterized protein</fullName>
    </submittedName>
</protein>
<gene>
    <name evidence="2" type="ORF">RDB_LOCUS43722</name>
</gene>
<proteinExistence type="predicted"/>
<dbReference type="EMBL" id="CAJMWY010000677">
    <property type="protein sequence ID" value="CAE6443398.1"/>
    <property type="molecule type" value="Genomic_DNA"/>
</dbReference>